<comment type="caution">
    <text evidence="5">The sequence shown here is derived from an EMBL/GenBank/DDBJ whole genome shotgun (WGS) entry which is preliminary data.</text>
</comment>
<dbReference type="Gene3D" id="3.30.420.10">
    <property type="entry name" value="Ribonuclease H-like superfamily/Ribonuclease H"/>
    <property type="match status" value="1"/>
</dbReference>
<dbReference type="PANTHER" id="PTHR37984">
    <property type="entry name" value="PROTEIN CBG26694"/>
    <property type="match status" value="1"/>
</dbReference>
<dbReference type="OrthoDB" id="998764at2759"/>
<name>A0A5B6WHK8_9ROSI</name>
<evidence type="ECO:0000256" key="1">
    <source>
        <dbReference type="ARBA" id="ARBA00023268"/>
    </source>
</evidence>
<dbReference type="InterPro" id="IPR056924">
    <property type="entry name" value="SH3_Tf2-1"/>
</dbReference>
<organism evidence="5 6">
    <name type="scientific">Gossypium australe</name>
    <dbReference type="NCBI Taxonomy" id="47621"/>
    <lineage>
        <taxon>Eukaryota</taxon>
        <taxon>Viridiplantae</taxon>
        <taxon>Streptophyta</taxon>
        <taxon>Embryophyta</taxon>
        <taxon>Tracheophyta</taxon>
        <taxon>Spermatophyta</taxon>
        <taxon>Magnoliopsida</taxon>
        <taxon>eudicotyledons</taxon>
        <taxon>Gunneridae</taxon>
        <taxon>Pentapetalae</taxon>
        <taxon>rosids</taxon>
        <taxon>malvids</taxon>
        <taxon>Malvales</taxon>
        <taxon>Malvaceae</taxon>
        <taxon>Malvoideae</taxon>
        <taxon>Gossypium</taxon>
    </lineage>
</organism>
<dbReference type="Pfam" id="PF00078">
    <property type="entry name" value="RVT_1"/>
    <property type="match status" value="1"/>
</dbReference>
<dbReference type="Pfam" id="PF17919">
    <property type="entry name" value="RT_RNaseH_2"/>
    <property type="match status" value="1"/>
</dbReference>
<evidence type="ECO:0000259" key="2">
    <source>
        <dbReference type="Pfam" id="PF00078"/>
    </source>
</evidence>
<dbReference type="SUPFAM" id="SSF53098">
    <property type="entry name" value="Ribonuclease H-like"/>
    <property type="match status" value="1"/>
</dbReference>
<dbReference type="EMBL" id="SMMG02000003">
    <property type="protein sequence ID" value="KAA3480893.1"/>
    <property type="molecule type" value="Genomic_DNA"/>
</dbReference>
<dbReference type="Gene3D" id="3.30.70.270">
    <property type="match status" value="2"/>
</dbReference>
<dbReference type="InterPro" id="IPR050951">
    <property type="entry name" value="Retrovirus_Pol_polyprotein"/>
</dbReference>
<feature type="domain" description="Reverse transcriptase" evidence="2">
    <location>
        <begin position="1"/>
        <end position="54"/>
    </location>
</feature>
<dbReference type="InterPro" id="IPR000477">
    <property type="entry name" value="RT_dom"/>
</dbReference>
<dbReference type="GO" id="GO:0003824">
    <property type="term" value="F:catalytic activity"/>
    <property type="evidence" value="ECO:0007669"/>
    <property type="project" value="UniProtKB-KW"/>
</dbReference>
<proteinExistence type="predicted"/>
<dbReference type="SUPFAM" id="SSF56672">
    <property type="entry name" value="DNA/RNA polymerases"/>
    <property type="match status" value="1"/>
</dbReference>
<evidence type="ECO:0000259" key="3">
    <source>
        <dbReference type="Pfam" id="PF17919"/>
    </source>
</evidence>
<feature type="domain" description="Reverse transcriptase/retrotransposon-derived protein RNase H-like" evidence="3">
    <location>
        <begin position="99"/>
        <end position="187"/>
    </location>
</feature>
<evidence type="ECO:0000313" key="5">
    <source>
        <dbReference type="EMBL" id="KAA3480893.1"/>
    </source>
</evidence>
<dbReference type="Proteomes" id="UP000325315">
    <property type="component" value="Unassembled WGS sequence"/>
</dbReference>
<accession>A0A5B6WHK8</accession>
<dbReference type="InterPro" id="IPR043128">
    <property type="entry name" value="Rev_trsase/Diguanyl_cyclase"/>
</dbReference>
<gene>
    <name evidence="5" type="ORF">EPI10_021300</name>
</gene>
<dbReference type="PANTHER" id="PTHR37984:SF5">
    <property type="entry name" value="PROTEIN NYNRIN-LIKE"/>
    <property type="match status" value="1"/>
</dbReference>
<keyword evidence="6" id="KW-1185">Reference proteome</keyword>
<dbReference type="InterPro" id="IPR036397">
    <property type="entry name" value="RNaseH_sf"/>
</dbReference>
<dbReference type="InterPro" id="IPR012337">
    <property type="entry name" value="RNaseH-like_sf"/>
</dbReference>
<feature type="domain" description="Tf2-1-like SH3-like" evidence="4">
    <location>
        <begin position="326"/>
        <end position="371"/>
    </location>
</feature>
<dbReference type="InterPro" id="IPR043502">
    <property type="entry name" value="DNA/RNA_pol_sf"/>
</dbReference>
<dbReference type="Gene3D" id="3.10.10.10">
    <property type="entry name" value="HIV Type 1 Reverse Transcriptase, subunit A, domain 1"/>
    <property type="match status" value="1"/>
</dbReference>
<dbReference type="InterPro" id="IPR041577">
    <property type="entry name" value="RT_RNaseH_2"/>
</dbReference>
<evidence type="ECO:0000313" key="6">
    <source>
        <dbReference type="Proteomes" id="UP000325315"/>
    </source>
</evidence>
<sequence>MRMCIDYRQLNKVTIKNKYPLPRIDDLFNQLKGATVFSKIDLRSGYYQLRVKDSDLREVGFLGHIVSAEGIRVDPNKISTIIDWKPPRNVSEKDVKFEWSEKCQQSFEQLKALLTEAPVLIQPESGKGFVIYSNASLNGLGCVFMQEGKLIAYASRQLKPHEKNYSTYDLELATIVFALKIWRHHLFAELKARPLFLQQICEAQKYDNELQVKRVQCESTFDSEFQIGSDDRLMFRGQSDRVIQILKDMIRYFVLEFEGNWEKYLSLVEFAYNNSFQSGIKMAPYKAFYGRKCRTPLYWTELSEKQIHGVDLVRETEEKVKVICDCKLSSCFIGPYEIIERIGPMAYRLALPTKLEKIHNVFHVSMLYRYRFDPSHVISLLEIEIQPDITYNEEPIRILAREVKELRNKRIALVKVLW</sequence>
<dbReference type="GO" id="GO:0003676">
    <property type="term" value="F:nucleic acid binding"/>
    <property type="evidence" value="ECO:0007669"/>
    <property type="project" value="InterPro"/>
</dbReference>
<dbReference type="AlphaFoldDB" id="A0A5B6WHK8"/>
<reference evidence="6" key="1">
    <citation type="journal article" date="2019" name="Plant Biotechnol. J.">
        <title>Genome sequencing of the Australian wild diploid species Gossypium australe highlights disease resistance and delayed gland morphogenesis.</title>
        <authorList>
            <person name="Cai Y."/>
            <person name="Cai X."/>
            <person name="Wang Q."/>
            <person name="Wang P."/>
            <person name="Zhang Y."/>
            <person name="Cai C."/>
            <person name="Xu Y."/>
            <person name="Wang K."/>
            <person name="Zhou Z."/>
            <person name="Wang C."/>
            <person name="Geng S."/>
            <person name="Li B."/>
            <person name="Dong Q."/>
            <person name="Hou Y."/>
            <person name="Wang H."/>
            <person name="Ai P."/>
            <person name="Liu Z."/>
            <person name="Yi F."/>
            <person name="Sun M."/>
            <person name="An G."/>
            <person name="Cheng J."/>
            <person name="Zhang Y."/>
            <person name="Shi Q."/>
            <person name="Xie Y."/>
            <person name="Shi X."/>
            <person name="Chang Y."/>
            <person name="Huang F."/>
            <person name="Chen Y."/>
            <person name="Hong S."/>
            <person name="Mi L."/>
            <person name="Sun Q."/>
            <person name="Zhang L."/>
            <person name="Zhou B."/>
            <person name="Peng R."/>
            <person name="Zhang X."/>
            <person name="Liu F."/>
        </authorList>
    </citation>
    <scope>NUCLEOTIDE SEQUENCE [LARGE SCALE GENOMIC DNA]</scope>
    <source>
        <strain evidence="6">cv. PA1801</strain>
    </source>
</reference>
<protein>
    <submittedName>
        <fullName evidence="5">Transposon Ty3-G Gag-Pol polyprotein</fullName>
    </submittedName>
</protein>
<dbReference type="Pfam" id="PF24626">
    <property type="entry name" value="SH3_Tf2-1"/>
    <property type="match status" value="1"/>
</dbReference>
<keyword evidence="1" id="KW-0511">Multifunctional enzyme</keyword>
<evidence type="ECO:0000259" key="4">
    <source>
        <dbReference type="Pfam" id="PF24626"/>
    </source>
</evidence>